<dbReference type="PROSITE" id="PS50883">
    <property type="entry name" value="EAL"/>
    <property type="match status" value="1"/>
</dbReference>
<dbReference type="Pfam" id="PF00989">
    <property type="entry name" value="PAS"/>
    <property type="match status" value="1"/>
</dbReference>
<dbReference type="SMART" id="SM00091">
    <property type="entry name" value="PAS"/>
    <property type="match status" value="2"/>
</dbReference>
<evidence type="ECO:0000259" key="3">
    <source>
        <dbReference type="PROSITE" id="PS50883"/>
    </source>
</evidence>
<name>A0AA87Y4B8_9BURK</name>
<dbReference type="NCBIfam" id="TIGR00254">
    <property type="entry name" value="GGDEF"/>
    <property type="match status" value="1"/>
</dbReference>
<dbReference type="SUPFAM" id="SSF141868">
    <property type="entry name" value="EAL domain-like"/>
    <property type="match status" value="1"/>
</dbReference>
<evidence type="ECO:0000259" key="1">
    <source>
        <dbReference type="PROSITE" id="PS50112"/>
    </source>
</evidence>
<dbReference type="InterPro" id="IPR000160">
    <property type="entry name" value="GGDEF_dom"/>
</dbReference>
<dbReference type="SUPFAM" id="SSF55073">
    <property type="entry name" value="Nucleotide cyclase"/>
    <property type="match status" value="1"/>
</dbReference>
<dbReference type="NCBIfam" id="TIGR00229">
    <property type="entry name" value="sensory_box"/>
    <property type="match status" value="1"/>
</dbReference>
<proteinExistence type="predicted"/>
<evidence type="ECO:0000313" key="5">
    <source>
        <dbReference type="EMBL" id="GGY95742.1"/>
    </source>
</evidence>
<dbReference type="Proteomes" id="UP000619512">
    <property type="component" value="Unassembled WGS sequence"/>
</dbReference>
<dbReference type="Gene3D" id="3.30.450.20">
    <property type="entry name" value="PAS domain"/>
    <property type="match status" value="1"/>
</dbReference>
<dbReference type="InterPro" id="IPR013767">
    <property type="entry name" value="PAS_fold"/>
</dbReference>
<dbReference type="CDD" id="cd00130">
    <property type="entry name" value="PAS"/>
    <property type="match status" value="1"/>
</dbReference>
<dbReference type="SMART" id="SM00086">
    <property type="entry name" value="PAC"/>
    <property type="match status" value="1"/>
</dbReference>
<dbReference type="SMART" id="SM00052">
    <property type="entry name" value="EAL"/>
    <property type="match status" value="1"/>
</dbReference>
<feature type="domain" description="PAS" evidence="1">
    <location>
        <begin position="177"/>
        <end position="247"/>
    </location>
</feature>
<evidence type="ECO:0000313" key="6">
    <source>
        <dbReference type="Proteomes" id="UP000619512"/>
    </source>
</evidence>
<dbReference type="InterPro" id="IPR052155">
    <property type="entry name" value="Biofilm_reg_signaling"/>
</dbReference>
<evidence type="ECO:0008006" key="7">
    <source>
        <dbReference type="Google" id="ProtNLM"/>
    </source>
</evidence>
<dbReference type="AlphaFoldDB" id="A0AA87Y4B8"/>
<sequence length="777" mass="83784">MDNKDRTAANETFPVTADVAPGPRTLAGMLQQEVLLMAIGGGAAAPTQPGTSAQPDDSAGALFGELTLLAPVGCFLLDSDTTVLQTNLVGASQLGIDRLSAARHRLRGFVAQRFLSDFDAFFACALGSPTPVRCQLQLQPSRGAPGFPVTLVGSADGEHVRITAEPAEGRLAALEKSEERFRRIVQSAGEGIWELDAAARTTFVNPRMADMLGYRIEEMLEQPLVRFMDAEGRSILERNIARRQQGMPERREFKFIRRDGSELWARLATSPIFDAHGGYLGALALVSDITQHKESVELAWHQANFDALTGLPNRNMFQERLRHEMRKARRDAVYLALLFIDLDGFKQINDSFGHQQGDNLLVEAARRIGACMRATDTVARIGGDEFVAILPGLTHVQDAERVAEHVIEVLNRPFDLSGQQGLISGSVGVALYPSDAADAEELLRHADQAMYAAKNGGRNRYSYFTPDMQAAAQQRLRLAGELRRAAARQEFELYYQPIINLKSGGIERAEALLRWHHPERGLLAPADFIADAQSSGVLQEIGDWAFRQAADQVLAWQRELGRPFQVSINQSPGQLLADTQAWRSYLDSLALPPRSIVIDVPEDLLNEPAGEALEQLRRLRAMGLQVALDDFGTGHSALAQLKKFDIDYLKIDRSFVAGLTGNADHAGNGDSEGEGNGGDLALCEAIILLAHKLGLEVVAEGVESEAQLALLRAAGCDYAQGYVIARPAPAAQLLALVRTGATPALTADGGVGMNAGARAGAAAVALADVADSGISAA</sequence>
<dbReference type="InterPro" id="IPR035965">
    <property type="entry name" value="PAS-like_dom_sf"/>
</dbReference>
<organism evidence="5 6">
    <name type="scientific">Pseudoduganella plicata</name>
    <dbReference type="NCBI Taxonomy" id="321984"/>
    <lineage>
        <taxon>Bacteria</taxon>
        <taxon>Pseudomonadati</taxon>
        <taxon>Pseudomonadota</taxon>
        <taxon>Betaproteobacteria</taxon>
        <taxon>Burkholderiales</taxon>
        <taxon>Oxalobacteraceae</taxon>
        <taxon>Telluria group</taxon>
        <taxon>Pseudoduganella</taxon>
    </lineage>
</organism>
<dbReference type="Gene3D" id="3.30.70.270">
    <property type="match status" value="1"/>
</dbReference>
<dbReference type="PANTHER" id="PTHR44757:SF2">
    <property type="entry name" value="BIOFILM ARCHITECTURE MAINTENANCE PROTEIN MBAA"/>
    <property type="match status" value="1"/>
</dbReference>
<dbReference type="PROSITE" id="PS50887">
    <property type="entry name" value="GGDEF"/>
    <property type="match status" value="1"/>
</dbReference>
<dbReference type="PANTHER" id="PTHR44757">
    <property type="entry name" value="DIGUANYLATE CYCLASE DGCP"/>
    <property type="match status" value="1"/>
</dbReference>
<dbReference type="Gene3D" id="3.20.20.450">
    <property type="entry name" value="EAL domain"/>
    <property type="match status" value="1"/>
</dbReference>
<dbReference type="GO" id="GO:0006355">
    <property type="term" value="P:regulation of DNA-templated transcription"/>
    <property type="evidence" value="ECO:0007669"/>
    <property type="project" value="InterPro"/>
</dbReference>
<dbReference type="SUPFAM" id="SSF55785">
    <property type="entry name" value="PYP-like sensor domain (PAS domain)"/>
    <property type="match status" value="1"/>
</dbReference>
<evidence type="ECO:0000259" key="4">
    <source>
        <dbReference type="PROSITE" id="PS50887"/>
    </source>
</evidence>
<dbReference type="CDD" id="cd01949">
    <property type="entry name" value="GGDEF"/>
    <property type="match status" value="1"/>
</dbReference>
<dbReference type="Pfam" id="PF00990">
    <property type="entry name" value="GGDEF"/>
    <property type="match status" value="1"/>
</dbReference>
<reference evidence="5" key="2">
    <citation type="submission" date="2022-12" db="EMBL/GenBank/DDBJ databases">
        <authorList>
            <person name="Sun Q."/>
            <person name="Kim S."/>
        </authorList>
    </citation>
    <scope>NUCLEOTIDE SEQUENCE</scope>
    <source>
        <strain evidence="5">KCTC 12344</strain>
    </source>
</reference>
<protein>
    <recommendedName>
        <fullName evidence="7">EAL domain-containing protein</fullName>
    </recommendedName>
</protein>
<gene>
    <name evidence="5" type="ORF">GCM10007388_31420</name>
</gene>
<dbReference type="Pfam" id="PF00563">
    <property type="entry name" value="EAL"/>
    <property type="match status" value="1"/>
</dbReference>
<dbReference type="FunFam" id="3.30.70.270:FF:000001">
    <property type="entry name" value="Diguanylate cyclase domain protein"/>
    <property type="match status" value="1"/>
</dbReference>
<dbReference type="InterPro" id="IPR029787">
    <property type="entry name" value="Nucleotide_cyclase"/>
</dbReference>
<feature type="domain" description="GGDEF" evidence="4">
    <location>
        <begin position="333"/>
        <end position="466"/>
    </location>
</feature>
<dbReference type="SMART" id="SM00267">
    <property type="entry name" value="GGDEF"/>
    <property type="match status" value="1"/>
</dbReference>
<feature type="domain" description="EAL" evidence="3">
    <location>
        <begin position="475"/>
        <end position="741"/>
    </location>
</feature>
<dbReference type="InterPro" id="IPR035919">
    <property type="entry name" value="EAL_sf"/>
</dbReference>
<dbReference type="PROSITE" id="PS50112">
    <property type="entry name" value="PAS"/>
    <property type="match status" value="1"/>
</dbReference>
<dbReference type="InterPro" id="IPR001610">
    <property type="entry name" value="PAC"/>
</dbReference>
<dbReference type="CDD" id="cd01948">
    <property type="entry name" value="EAL"/>
    <property type="match status" value="1"/>
</dbReference>
<dbReference type="EMBL" id="BMWW01000005">
    <property type="protein sequence ID" value="GGY95742.1"/>
    <property type="molecule type" value="Genomic_DNA"/>
</dbReference>
<dbReference type="InterPro" id="IPR001633">
    <property type="entry name" value="EAL_dom"/>
</dbReference>
<evidence type="ECO:0000259" key="2">
    <source>
        <dbReference type="PROSITE" id="PS50113"/>
    </source>
</evidence>
<comment type="caution">
    <text evidence="5">The sequence shown here is derived from an EMBL/GenBank/DDBJ whole genome shotgun (WGS) entry which is preliminary data.</text>
</comment>
<accession>A0AA87Y4B8</accession>
<dbReference type="InterPro" id="IPR043128">
    <property type="entry name" value="Rev_trsase/Diguanyl_cyclase"/>
</dbReference>
<feature type="domain" description="PAC" evidence="2">
    <location>
        <begin position="249"/>
        <end position="301"/>
    </location>
</feature>
<dbReference type="InterPro" id="IPR000014">
    <property type="entry name" value="PAS"/>
</dbReference>
<reference evidence="5" key="1">
    <citation type="journal article" date="2014" name="Int. J. Syst. Evol. Microbiol.">
        <title>Complete genome sequence of Corynebacterium casei LMG S-19264T (=DSM 44701T), isolated from a smear-ripened cheese.</title>
        <authorList>
            <consortium name="US DOE Joint Genome Institute (JGI-PGF)"/>
            <person name="Walter F."/>
            <person name="Albersmeier A."/>
            <person name="Kalinowski J."/>
            <person name="Ruckert C."/>
        </authorList>
    </citation>
    <scope>NUCLEOTIDE SEQUENCE</scope>
    <source>
        <strain evidence="5">KCTC 12344</strain>
    </source>
</reference>
<dbReference type="GO" id="GO:0003824">
    <property type="term" value="F:catalytic activity"/>
    <property type="evidence" value="ECO:0007669"/>
    <property type="project" value="UniProtKB-ARBA"/>
</dbReference>
<dbReference type="PROSITE" id="PS50113">
    <property type="entry name" value="PAC"/>
    <property type="match status" value="1"/>
</dbReference>
<dbReference type="RefSeq" id="WP_229466550.1">
    <property type="nucleotide sequence ID" value="NZ_BMWW01000005.1"/>
</dbReference>
<dbReference type="InterPro" id="IPR000700">
    <property type="entry name" value="PAS-assoc_C"/>
</dbReference>